<keyword evidence="10" id="KW-1185">Reference proteome</keyword>
<dbReference type="Pfam" id="PF05343">
    <property type="entry name" value="Peptidase_M42"/>
    <property type="match status" value="1"/>
</dbReference>
<dbReference type="Proteomes" id="UP000515960">
    <property type="component" value="Chromosome"/>
</dbReference>
<dbReference type="PANTHER" id="PTHR32481:SF7">
    <property type="entry name" value="AMINOPEPTIDASE YHFE-RELATED"/>
    <property type="match status" value="1"/>
</dbReference>
<protein>
    <submittedName>
        <fullName evidence="9">M42 family metallopeptidase</fullName>
    </submittedName>
</protein>
<comment type="cofactor">
    <cofactor evidence="8">
        <name>a divalent metal cation</name>
        <dbReference type="ChEBI" id="CHEBI:60240"/>
    </cofactor>
    <text evidence="8">Binds 2 divalent metal cations per subunit.</text>
</comment>
<keyword evidence="3" id="KW-0645">Protease</keyword>
<dbReference type="PIRSF" id="PIRSF001123">
    <property type="entry name" value="PepA_GA"/>
    <property type="match status" value="1"/>
</dbReference>
<dbReference type="KEGG" id="ohi:H8790_06695"/>
<dbReference type="AlphaFoldDB" id="A0A7G9B7Z8"/>
<keyword evidence="2" id="KW-0031">Aminopeptidase</keyword>
<evidence type="ECO:0000256" key="7">
    <source>
        <dbReference type="PIRSR" id="PIRSR001123-1"/>
    </source>
</evidence>
<evidence type="ECO:0000313" key="10">
    <source>
        <dbReference type="Proteomes" id="UP000515960"/>
    </source>
</evidence>
<dbReference type="RefSeq" id="WP_187334107.1">
    <property type="nucleotide sequence ID" value="NZ_CP060490.1"/>
</dbReference>
<dbReference type="GO" id="GO:0004177">
    <property type="term" value="F:aminopeptidase activity"/>
    <property type="evidence" value="ECO:0007669"/>
    <property type="project" value="UniProtKB-UniRule"/>
</dbReference>
<feature type="active site" description="Proton acceptor" evidence="7">
    <location>
        <position position="222"/>
    </location>
</feature>
<sequence>MELNDHRDFLLNTAKTLLTIDSPSGFTHQVTAKAEEIAQGLGYETRRTNKGGLIILVPGREQGKRIGLCAHIDTLGLMCRAVTERGELMLTKIGGPQLPTLDGEYCRIYTRDGRVYTGTILSLSPASHVFDDALTRPRDEQNMYVRLDEKVRTSADVQALGIEVGDYICMDPKTTVTQSGFLKSRFIDDKGSVACLLTLLKLMSASGMRPRYDTEIHFTVYEEVSHGAATIPADLDELLAVDMGCVGLDLTCSEYQVSICAKDSAGPYDYDLVSRLIRLAKENNVDYAVDVYPHYTSDVAVALQAGGDMKAALIGPGVHASHGMERTHVDGMVETVKLTALYLECGAPDESIR</sequence>
<evidence type="ECO:0000256" key="3">
    <source>
        <dbReference type="ARBA" id="ARBA00022670"/>
    </source>
</evidence>
<dbReference type="SUPFAM" id="SSF53187">
    <property type="entry name" value="Zn-dependent exopeptidases"/>
    <property type="match status" value="1"/>
</dbReference>
<evidence type="ECO:0000256" key="2">
    <source>
        <dbReference type="ARBA" id="ARBA00022438"/>
    </source>
</evidence>
<dbReference type="Gene3D" id="3.40.630.10">
    <property type="entry name" value="Zn peptidases"/>
    <property type="match status" value="1"/>
</dbReference>
<dbReference type="Gene3D" id="2.40.30.40">
    <property type="entry name" value="Peptidase M42, domain 2"/>
    <property type="match status" value="1"/>
</dbReference>
<name>A0A7G9B7Z8_9FIRM</name>
<evidence type="ECO:0000256" key="5">
    <source>
        <dbReference type="ARBA" id="ARBA00022801"/>
    </source>
</evidence>
<dbReference type="SUPFAM" id="SSF101821">
    <property type="entry name" value="Aminopeptidase/glucanase lid domain"/>
    <property type="match status" value="1"/>
</dbReference>
<evidence type="ECO:0000256" key="4">
    <source>
        <dbReference type="ARBA" id="ARBA00022723"/>
    </source>
</evidence>
<reference evidence="9 10" key="1">
    <citation type="submission" date="2020-08" db="EMBL/GenBank/DDBJ databases">
        <authorList>
            <person name="Liu C."/>
            <person name="Sun Q."/>
        </authorList>
    </citation>
    <scope>NUCLEOTIDE SEQUENCE [LARGE SCALE GENOMIC DNA]</scope>
    <source>
        <strain evidence="9 10">NSJ-62</strain>
    </source>
</reference>
<accession>A0A7G9B7Z8</accession>
<dbReference type="InterPro" id="IPR008007">
    <property type="entry name" value="Peptidase_M42"/>
</dbReference>
<feature type="binding site" evidence="8">
    <location>
        <position position="188"/>
    </location>
    <ligand>
        <name>Zn(2+)</name>
        <dbReference type="ChEBI" id="CHEBI:29105"/>
        <label>1</label>
    </ligand>
</feature>
<dbReference type="GO" id="GO:0046872">
    <property type="term" value="F:metal ion binding"/>
    <property type="evidence" value="ECO:0007669"/>
    <property type="project" value="UniProtKB-UniRule"/>
</dbReference>
<organism evidence="9 10">
    <name type="scientific">Oscillibacter hominis</name>
    <dbReference type="NCBI Taxonomy" id="2763056"/>
    <lineage>
        <taxon>Bacteria</taxon>
        <taxon>Bacillati</taxon>
        <taxon>Bacillota</taxon>
        <taxon>Clostridia</taxon>
        <taxon>Eubacteriales</taxon>
        <taxon>Oscillospiraceae</taxon>
        <taxon>Oscillibacter</taxon>
    </lineage>
</organism>
<comment type="similarity">
    <text evidence="1 6">Belongs to the peptidase M42 family.</text>
</comment>
<feature type="binding site" evidence="8">
    <location>
        <position position="71"/>
    </location>
    <ligand>
        <name>Zn(2+)</name>
        <dbReference type="ChEBI" id="CHEBI:29105"/>
        <label>1</label>
    </ligand>
</feature>
<keyword evidence="5" id="KW-0378">Hydrolase</keyword>
<gene>
    <name evidence="9" type="ORF">H8790_06695</name>
</gene>
<feature type="binding site" evidence="8">
    <location>
        <position position="188"/>
    </location>
    <ligand>
        <name>Zn(2+)</name>
        <dbReference type="ChEBI" id="CHEBI:29105"/>
        <label>2</label>
    </ligand>
</feature>
<dbReference type="InterPro" id="IPR023367">
    <property type="entry name" value="Peptidase_M42_dom2"/>
</dbReference>
<evidence type="ECO:0000256" key="8">
    <source>
        <dbReference type="PIRSR" id="PIRSR001123-2"/>
    </source>
</evidence>
<feature type="binding site" evidence="8">
    <location>
        <position position="242"/>
    </location>
    <ligand>
        <name>Zn(2+)</name>
        <dbReference type="ChEBI" id="CHEBI:29105"/>
        <label>1</label>
    </ligand>
</feature>
<dbReference type="InterPro" id="IPR051464">
    <property type="entry name" value="Peptidase_M42_aminopept"/>
</dbReference>
<evidence type="ECO:0000313" key="9">
    <source>
        <dbReference type="EMBL" id="QNL45679.1"/>
    </source>
</evidence>
<proteinExistence type="inferred from homology"/>
<dbReference type="EMBL" id="CP060490">
    <property type="protein sequence ID" value="QNL45679.1"/>
    <property type="molecule type" value="Genomic_DNA"/>
</dbReference>
<evidence type="ECO:0000256" key="1">
    <source>
        <dbReference type="ARBA" id="ARBA00006272"/>
    </source>
</evidence>
<dbReference type="GO" id="GO:0006508">
    <property type="term" value="P:proteolysis"/>
    <property type="evidence" value="ECO:0007669"/>
    <property type="project" value="UniProtKB-KW"/>
</dbReference>
<keyword evidence="4 8" id="KW-0479">Metal-binding</keyword>
<dbReference type="CDD" id="cd05657">
    <property type="entry name" value="M42_glucanase_like"/>
    <property type="match status" value="1"/>
</dbReference>
<dbReference type="PANTHER" id="PTHR32481">
    <property type="entry name" value="AMINOPEPTIDASE"/>
    <property type="match status" value="1"/>
</dbReference>
<feature type="binding site" evidence="8">
    <location>
        <position position="223"/>
    </location>
    <ligand>
        <name>Zn(2+)</name>
        <dbReference type="ChEBI" id="CHEBI:29105"/>
        <label>2</label>
    </ligand>
</feature>
<evidence type="ECO:0000256" key="6">
    <source>
        <dbReference type="PIRNR" id="PIRNR001123"/>
    </source>
</evidence>